<dbReference type="EMBL" id="AP028679">
    <property type="protein sequence ID" value="BEQ16776.1"/>
    <property type="molecule type" value="Genomic_DNA"/>
</dbReference>
<dbReference type="AlphaFoldDB" id="A0AAU9F121"/>
<reference evidence="2" key="1">
    <citation type="journal article" date="2023" name="Arch. Microbiol.">
        <title>Desulfoferula mesophilus gen. nov. sp. nov., a mesophilic sulfate-reducing bacterium isolated from a brackish lake sediment.</title>
        <authorList>
            <person name="Watanabe T."/>
            <person name="Yabe T."/>
            <person name="Tsuji J.M."/>
            <person name="Fukui M."/>
        </authorList>
    </citation>
    <scope>NUCLEOTIDE SEQUENCE [LARGE SCALE GENOMIC DNA]</scope>
    <source>
        <strain evidence="2">12FAK</strain>
    </source>
</reference>
<accession>A0AAU9F121</accession>
<name>A0AAU9F121_9BACT</name>
<evidence type="ECO:0000313" key="1">
    <source>
        <dbReference type="EMBL" id="BEQ16776.1"/>
    </source>
</evidence>
<organism evidence="1 2">
    <name type="scientific">Desulfoferula mesophila</name>
    <dbReference type="NCBI Taxonomy" id="3058419"/>
    <lineage>
        <taxon>Bacteria</taxon>
        <taxon>Pseudomonadati</taxon>
        <taxon>Thermodesulfobacteriota</taxon>
        <taxon>Desulfarculia</taxon>
        <taxon>Desulfarculales</taxon>
        <taxon>Desulfarculaceae</taxon>
        <taxon>Desulfoferula</taxon>
    </lineage>
</organism>
<sequence>MSLMKTKTFWTGLAGLFTAVGAYYAGEASLGEAMQTGLTGLVAIFLRQGLLGLAQD</sequence>
<protein>
    <submittedName>
        <fullName evidence="1">Uncharacterized protein</fullName>
    </submittedName>
</protein>
<dbReference type="Proteomes" id="UP001366166">
    <property type="component" value="Chromosome"/>
</dbReference>
<gene>
    <name evidence="1" type="ORF">FAK_38420</name>
</gene>
<proteinExistence type="predicted"/>
<evidence type="ECO:0000313" key="2">
    <source>
        <dbReference type="Proteomes" id="UP001366166"/>
    </source>
</evidence>
<keyword evidence="2" id="KW-1185">Reference proteome</keyword>
<dbReference type="RefSeq" id="WP_338603092.1">
    <property type="nucleotide sequence ID" value="NZ_AP028679.1"/>
</dbReference>
<dbReference type="KEGG" id="dmp:FAK_38420"/>